<dbReference type="Gene3D" id="2.70.70.10">
    <property type="entry name" value="Glucose Permease (Domain IIA)"/>
    <property type="match status" value="1"/>
</dbReference>
<dbReference type="Pfam" id="PF01551">
    <property type="entry name" value="Peptidase_M23"/>
    <property type="match status" value="1"/>
</dbReference>
<dbReference type="CDD" id="cd12797">
    <property type="entry name" value="M23_peptidase"/>
    <property type="match status" value="1"/>
</dbReference>
<evidence type="ECO:0000256" key="1">
    <source>
        <dbReference type="SAM" id="Phobius"/>
    </source>
</evidence>
<dbReference type="AlphaFoldDB" id="A0A1G2P4U9"/>
<dbReference type="PANTHER" id="PTHR21666:SF270">
    <property type="entry name" value="MUREIN HYDROLASE ACTIVATOR ENVC"/>
    <property type="match status" value="1"/>
</dbReference>
<organism evidence="3 4">
    <name type="scientific">Candidatus Taylorbacteria bacterium RIFCSPLOWO2_12_FULL_44_15c</name>
    <dbReference type="NCBI Taxonomy" id="1802333"/>
    <lineage>
        <taxon>Bacteria</taxon>
        <taxon>Candidatus Tayloriibacteriota</taxon>
    </lineage>
</organism>
<dbReference type="InterPro" id="IPR050570">
    <property type="entry name" value="Cell_wall_metabolism_enzyme"/>
</dbReference>
<evidence type="ECO:0000313" key="3">
    <source>
        <dbReference type="EMBL" id="OHA43375.1"/>
    </source>
</evidence>
<dbReference type="SUPFAM" id="SSF51261">
    <property type="entry name" value="Duplicated hybrid motif"/>
    <property type="match status" value="1"/>
</dbReference>
<keyword evidence="1" id="KW-0812">Transmembrane</keyword>
<dbReference type="SMART" id="SM00257">
    <property type="entry name" value="LysM"/>
    <property type="match status" value="2"/>
</dbReference>
<protein>
    <recommendedName>
        <fullName evidence="2">LysM domain-containing protein</fullName>
    </recommendedName>
</protein>
<feature type="domain" description="LysM" evidence="2">
    <location>
        <begin position="167"/>
        <end position="211"/>
    </location>
</feature>
<name>A0A1G2P4U9_9BACT</name>
<keyword evidence="1" id="KW-1133">Transmembrane helix</keyword>
<evidence type="ECO:0000259" key="2">
    <source>
        <dbReference type="PROSITE" id="PS51782"/>
    </source>
</evidence>
<dbReference type="EMBL" id="MHSL01000025">
    <property type="protein sequence ID" value="OHA43375.1"/>
    <property type="molecule type" value="Genomic_DNA"/>
</dbReference>
<keyword evidence="1" id="KW-0472">Membrane</keyword>
<dbReference type="InterPro" id="IPR016047">
    <property type="entry name" value="M23ase_b-sheet_dom"/>
</dbReference>
<feature type="domain" description="LysM" evidence="2">
    <location>
        <begin position="118"/>
        <end position="161"/>
    </location>
</feature>
<dbReference type="InterPro" id="IPR036779">
    <property type="entry name" value="LysM_dom_sf"/>
</dbReference>
<dbReference type="PANTHER" id="PTHR21666">
    <property type="entry name" value="PEPTIDASE-RELATED"/>
    <property type="match status" value="1"/>
</dbReference>
<gene>
    <name evidence="3" type="ORF">A3G03_03355</name>
</gene>
<dbReference type="STRING" id="1802333.A3G03_03355"/>
<reference evidence="3 4" key="1">
    <citation type="journal article" date="2016" name="Nat. Commun.">
        <title>Thousands of microbial genomes shed light on interconnected biogeochemical processes in an aquifer system.</title>
        <authorList>
            <person name="Anantharaman K."/>
            <person name="Brown C.T."/>
            <person name="Hug L.A."/>
            <person name="Sharon I."/>
            <person name="Castelle C.J."/>
            <person name="Probst A.J."/>
            <person name="Thomas B.C."/>
            <person name="Singh A."/>
            <person name="Wilkins M.J."/>
            <person name="Karaoz U."/>
            <person name="Brodie E.L."/>
            <person name="Williams K.H."/>
            <person name="Hubbard S.S."/>
            <person name="Banfield J.F."/>
        </authorList>
    </citation>
    <scope>NUCLEOTIDE SEQUENCE [LARGE SCALE GENOMIC DNA]</scope>
</reference>
<dbReference type="CDD" id="cd00118">
    <property type="entry name" value="LysM"/>
    <property type="match status" value="2"/>
</dbReference>
<dbReference type="Proteomes" id="UP000176355">
    <property type="component" value="Unassembled WGS sequence"/>
</dbReference>
<dbReference type="InterPro" id="IPR011055">
    <property type="entry name" value="Dup_hybrid_motif"/>
</dbReference>
<accession>A0A1G2P4U9</accession>
<comment type="caution">
    <text evidence="3">The sequence shown here is derived from an EMBL/GenBank/DDBJ whole genome shotgun (WGS) entry which is preliminary data.</text>
</comment>
<proteinExistence type="predicted"/>
<evidence type="ECO:0000313" key="4">
    <source>
        <dbReference type="Proteomes" id="UP000176355"/>
    </source>
</evidence>
<feature type="transmembrane region" description="Helical" evidence="1">
    <location>
        <begin position="21"/>
        <end position="46"/>
    </location>
</feature>
<dbReference type="InterPro" id="IPR018392">
    <property type="entry name" value="LysM"/>
</dbReference>
<sequence length="353" mass="36735">MAKNKSISLNPQDSVHRLFKLAGKLSFSLALVFLPIAAKAGLFSVLADIFNGDISLAVAPMANVRNMALLQAALNPDPNPSKGGGDITVVGGSALLPETGPTGTMADVNDEPRGSNISIYVVRRGDTLSQIAKMFGVSANTIAWSNEIAGGLIREGQKLVILPISGISHTVKAGDTIQSIAKFYKGDATEITRYNDLVAGAPLTPGQTIIVPDGEIAAPKYAVSGSSGSSLRGAGGPDYGGYYLRPINSGRKTQGLHGYNGVDLADAYGTPIYAAAAGTVIIVKDSGWNGGYGKYVVIQHANGTQTLYSHNTENLVIESQWVGRGQAIALMGSTGKATGPHVHFEIRGAKNPF</sequence>
<dbReference type="GO" id="GO:0004222">
    <property type="term" value="F:metalloendopeptidase activity"/>
    <property type="evidence" value="ECO:0007669"/>
    <property type="project" value="TreeGrafter"/>
</dbReference>
<dbReference type="PROSITE" id="PS51782">
    <property type="entry name" value="LYSM"/>
    <property type="match status" value="2"/>
</dbReference>
<dbReference type="Gene3D" id="3.10.350.10">
    <property type="entry name" value="LysM domain"/>
    <property type="match status" value="2"/>
</dbReference>
<dbReference type="Pfam" id="PF01476">
    <property type="entry name" value="LysM"/>
    <property type="match status" value="2"/>
</dbReference>